<dbReference type="STRING" id="1503925.TH53_13435"/>
<dbReference type="OrthoDB" id="7433208at2"/>
<dbReference type="SUPFAM" id="SSF50630">
    <property type="entry name" value="Acid proteases"/>
    <property type="match status" value="1"/>
</dbReference>
<evidence type="ECO:0008006" key="3">
    <source>
        <dbReference type="Google" id="ProtNLM"/>
    </source>
</evidence>
<dbReference type="RefSeq" id="WP_041882701.1">
    <property type="nucleotide sequence ID" value="NZ_CP157278.1"/>
</dbReference>
<dbReference type="EMBL" id="JXRA01000057">
    <property type="protein sequence ID" value="KIO76675.1"/>
    <property type="molecule type" value="Genomic_DNA"/>
</dbReference>
<evidence type="ECO:0000313" key="1">
    <source>
        <dbReference type="EMBL" id="KIO76675.1"/>
    </source>
</evidence>
<keyword evidence="2" id="KW-1185">Reference proteome</keyword>
<sequence length="145" mass="16045">MRTIAVPLTLINLNDDGFHLLVEIVVFGEKHWAVVDTGASRSVFNKTFIEQNSDNIVIPDMGDTNATTLFTTSSTIQAVIPKLKIGKLIIKSYPAVALDLETVNDAYVLMGHPKIAAIIGSDIFHKYQAKINYKKLKILFYPKPG</sequence>
<dbReference type="AlphaFoldDB" id="A0A0D0GKF8"/>
<protein>
    <recommendedName>
        <fullName evidence="3">Aspartyl protease</fullName>
    </recommendedName>
</protein>
<organism evidence="1 2">
    <name type="scientific">Pedobacter lusitanus</name>
    <dbReference type="NCBI Taxonomy" id="1503925"/>
    <lineage>
        <taxon>Bacteria</taxon>
        <taxon>Pseudomonadati</taxon>
        <taxon>Bacteroidota</taxon>
        <taxon>Sphingobacteriia</taxon>
        <taxon>Sphingobacteriales</taxon>
        <taxon>Sphingobacteriaceae</taxon>
        <taxon>Pedobacter</taxon>
    </lineage>
</organism>
<dbReference type="Proteomes" id="UP000032049">
    <property type="component" value="Unassembled WGS sequence"/>
</dbReference>
<reference evidence="1 2" key="1">
    <citation type="submission" date="2015-01" db="EMBL/GenBank/DDBJ databases">
        <title>Draft genome sequence of Pedobacter sp. NL19 isolated from sludge of an effluent treatment pond in an abandoned uranium mine.</title>
        <authorList>
            <person name="Santos T."/>
            <person name="Caetano T."/>
            <person name="Covas C."/>
            <person name="Cruz A."/>
            <person name="Mendo S."/>
        </authorList>
    </citation>
    <scope>NUCLEOTIDE SEQUENCE [LARGE SCALE GENOMIC DNA]</scope>
    <source>
        <strain evidence="1 2">NL19</strain>
    </source>
</reference>
<comment type="caution">
    <text evidence="1">The sequence shown here is derived from an EMBL/GenBank/DDBJ whole genome shotgun (WGS) entry which is preliminary data.</text>
</comment>
<gene>
    <name evidence="1" type="ORF">TH53_13435</name>
</gene>
<dbReference type="InterPro" id="IPR021109">
    <property type="entry name" value="Peptidase_aspartic_dom_sf"/>
</dbReference>
<name>A0A0D0GKF8_9SPHI</name>
<evidence type="ECO:0000313" key="2">
    <source>
        <dbReference type="Proteomes" id="UP000032049"/>
    </source>
</evidence>
<proteinExistence type="predicted"/>
<dbReference type="Pfam" id="PF13650">
    <property type="entry name" value="Asp_protease_2"/>
    <property type="match status" value="1"/>
</dbReference>
<accession>A0A0D0GKF8</accession>
<dbReference type="Gene3D" id="2.40.70.10">
    <property type="entry name" value="Acid Proteases"/>
    <property type="match status" value="1"/>
</dbReference>